<accession>A0A4R6SKU3</accession>
<comment type="caution">
    <text evidence="1">The sequence shown here is derived from an EMBL/GenBank/DDBJ whole genome shotgun (WGS) entry which is preliminary data.</text>
</comment>
<dbReference type="EMBL" id="SNXZ01000002">
    <property type="protein sequence ID" value="TDQ01579.1"/>
    <property type="molecule type" value="Genomic_DNA"/>
</dbReference>
<dbReference type="Pfam" id="PF20120">
    <property type="entry name" value="DUF6510"/>
    <property type="match status" value="1"/>
</dbReference>
<dbReference type="RefSeq" id="WP_133850139.1">
    <property type="nucleotide sequence ID" value="NZ_SNXZ01000002.1"/>
</dbReference>
<protein>
    <submittedName>
        <fullName evidence="1">Uncharacterized protein</fullName>
    </submittedName>
</protein>
<reference evidence="1 2" key="1">
    <citation type="submission" date="2019-03" db="EMBL/GenBank/DDBJ databases">
        <title>Genomic Encyclopedia of Type Strains, Phase IV (KMG-IV): sequencing the most valuable type-strain genomes for metagenomic binning, comparative biology and taxonomic classification.</title>
        <authorList>
            <person name="Goeker M."/>
        </authorList>
    </citation>
    <scope>NUCLEOTIDE SEQUENCE [LARGE SCALE GENOMIC DNA]</scope>
    <source>
        <strain evidence="1 2">DSM 45361</strain>
    </source>
</reference>
<dbReference type="AlphaFoldDB" id="A0A4R6SKU3"/>
<organism evidence="1 2">
    <name type="scientific">Labedaea rhizosphaerae</name>
    <dbReference type="NCBI Taxonomy" id="598644"/>
    <lineage>
        <taxon>Bacteria</taxon>
        <taxon>Bacillati</taxon>
        <taxon>Actinomycetota</taxon>
        <taxon>Actinomycetes</taxon>
        <taxon>Pseudonocardiales</taxon>
        <taxon>Pseudonocardiaceae</taxon>
        <taxon>Labedaea</taxon>
    </lineage>
</organism>
<evidence type="ECO:0000313" key="1">
    <source>
        <dbReference type="EMBL" id="TDQ01579.1"/>
    </source>
</evidence>
<name>A0A4R6SKU3_LABRH</name>
<gene>
    <name evidence="1" type="ORF">EV186_1021448</name>
</gene>
<evidence type="ECO:0000313" key="2">
    <source>
        <dbReference type="Proteomes" id="UP000295444"/>
    </source>
</evidence>
<sequence length="85" mass="8936">MTYVDGNVLAGPLAEVFGVDFTAVTGTCASCGFAAALATLRVYSTAPGFVARCPSCEEVVLRLVRTPTEAWVDLRGARSLRVPLT</sequence>
<keyword evidence="2" id="KW-1185">Reference proteome</keyword>
<dbReference type="Proteomes" id="UP000295444">
    <property type="component" value="Unassembled WGS sequence"/>
</dbReference>
<proteinExistence type="predicted"/>
<dbReference type="OrthoDB" id="165401at2"/>
<dbReference type="InterPro" id="IPR045423">
    <property type="entry name" value="DUF6510"/>
</dbReference>